<dbReference type="PANTHER" id="PTHR43537">
    <property type="entry name" value="TRANSCRIPTIONAL REGULATOR, GNTR FAMILY"/>
    <property type="match status" value="1"/>
</dbReference>
<name>A0ABT7AMJ3_9HYPH</name>
<dbReference type="Gene3D" id="1.20.120.530">
    <property type="entry name" value="GntR ligand-binding domain-like"/>
    <property type="match status" value="1"/>
</dbReference>
<dbReference type="InterPro" id="IPR036388">
    <property type="entry name" value="WH-like_DNA-bd_sf"/>
</dbReference>
<dbReference type="Pfam" id="PF07729">
    <property type="entry name" value="FCD"/>
    <property type="match status" value="1"/>
</dbReference>
<evidence type="ECO:0000256" key="3">
    <source>
        <dbReference type="ARBA" id="ARBA00023163"/>
    </source>
</evidence>
<reference evidence="5 6" key="1">
    <citation type="submission" date="2023-05" db="EMBL/GenBank/DDBJ databases">
        <title>Chelatococcus sp. nov., a moderately thermophilic bacterium isolated from hot spring microbial mat.</title>
        <authorList>
            <person name="Hu C.-J."/>
            <person name="Li W.-J."/>
        </authorList>
    </citation>
    <scope>NUCLEOTIDE SEQUENCE [LARGE SCALE GENOMIC DNA]</scope>
    <source>
        <strain evidence="5 6">SYSU G07232</strain>
    </source>
</reference>
<protein>
    <submittedName>
        <fullName evidence="5">FCD domain-containing protein</fullName>
    </submittedName>
</protein>
<organism evidence="5 6">
    <name type="scientific">Chelatococcus albus</name>
    <dbReference type="NCBI Taxonomy" id="3047466"/>
    <lineage>
        <taxon>Bacteria</taxon>
        <taxon>Pseudomonadati</taxon>
        <taxon>Pseudomonadota</taxon>
        <taxon>Alphaproteobacteria</taxon>
        <taxon>Hyphomicrobiales</taxon>
        <taxon>Chelatococcaceae</taxon>
        <taxon>Chelatococcus</taxon>
    </lineage>
</organism>
<dbReference type="CDD" id="cd07377">
    <property type="entry name" value="WHTH_GntR"/>
    <property type="match status" value="1"/>
</dbReference>
<comment type="caution">
    <text evidence="5">The sequence shown here is derived from an EMBL/GenBank/DDBJ whole genome shotgun (WGS) entry which is preliminary data.</text>
</comment>
<gene>
    <name evidence="5" type="ORF">QNA08_18345</name>
</gene>
<dbReference type="PRINTS" id="PR00035">
    <property type="entry name" value="HTHGNTR"/>
</dbReference>
<evidence type="ECO:0000313" key="5">
    <source>
        <dbReference type="EMBL" id="MDJ1160177.1"/>
    </source>
</evidence>
<dbReference type="RefSeq" id="WP_283742178.1">
    <property type="nucleotide sequence ID" value="NZ_JASJEV010000019.1"/>
</dbReference>
<sequence>MPFRMIEQQRLYQQVAEQILALIQSGEIKVGDRLPPERDLSKRLGVSRPTVREAMIALELAGIVEVRIGAGTTVVGAPMGDKPLARWLEPAGPGPIELVEARRMLEREVAAVAAAEATAAHLAAIAETLTKMRAAEDTEAHRAADRLFHTRIAEATGNAVVASLVDGLWGEMYSPLFERLGHLSGLIPQGHPRTLAEHEAIYAALAAHDAVAARAAMDAHLVTVASVLSQDEDAPKMTGTTNHERKPVAAD</sequence>
<evidence type="ECO:0000259" key="4">
    <source>
        <dbReference type="PROSITE" id="PS50949"/>
    </source>
</evidence>
<dbReference type="InterPro" id="IPR000524">
    <property type="entry name" value="Tscrpt_reg_HTH_GntR"/>
</dbReference>
<keyword evidence="2" id="KW-0238">DNA-binding</keyword>
<evidence type="ECO:0000256" key="1">
    <source>
        <dbReference type="ARBA" id="ARBA00023015"/>
    </source>
</evidence>
<evidence type="ECO:0000256" key="2">
    <source>
        <dbReference type="ARBA" id="ARBA00023125"/>
    </source>
</evidence>
<evidence type="ECO:0000313" key="6">
    <source>
        <dbReference type="Proteomes" id="UP001321492"/>
    </source>
</evidence>
<dbReference type="Gene3D" id="1.10.10.10">
    <property type="entry name" value="Winged helix-like DNA-binding domain superfamily/Winged helix DNA-binding domain"/>
    <property type="match status" value="1"/>
</dbReference>
<dbReference type="InterPro" id="IPR008920">
    <property type="entry name" value="TF_FadR/GntR_C"/>
</dbReference>
<keyword evidence="3" id="KW-0804">Transcription</keyword>
<dbReference type="SMART" id="SM00345">
    <property type="entry name" value="HTH_GNTR"/>
    <property type="match status" value="1"/>
</dbReference>
<accession>A0ABT7AMJ3</accession>
<keyword evidence="6" id="KW-1185">Reference proteome</keyword>
<dbReference type="PROSITE" id="PS50949">
    <property type="entry name" value="HTH_GNTR"/>
    <property type="match status" value="1"/>
</dbReference>
<dbReference type="SMART" id="SM00895">
    <property type="entry name" value="FCD"/>
    <property type="match status" value="1"/>
</dbReference>
<keyword evidence="1" id="KW-0805">Transcription regulation</keyword>
<dbReference type="SUPFAM" id="SSF48008">
    <property type="entry name" value="GntR ligand-binding domain-like"/>
    <property type="match status" value="1"/>
</dbReference>
<dbReference type="InterPro" id="IPR011711">
    <property type="entry name" value="GntR_C"/>
</dbReference>
<dbReference type="SUPFAM" id="SSF46785">
    <property type="entry name" value="Winged helix' DNA-binding domain"/>
    <property type="match status" value="1"/>
</dbReference>
<dbReference type="Pfam" id="PF00392">
    <property type="entry name" value="GntR"/>
    <property type="match status" value="1"/>
</dbReference>
<feature type="domain" description="HTH gntR-type" evidence="4">
    <location>
        <begin position="9"/>
        <end position="77"/>
    </location>
</feature>
<proteinExistence type="predicted"/>
<dbReference type="PANTHER" id="PTHR43537:SF5">
    <property type="entry name" value="UXU OPERON TRANSCRIPTIONAL REGULATOR"/>
    <property type="match status" value="1"/>
</dbReference>
<dbReference type="InterPro" id="IPR036390">
    <property type="entry name" value="WH_DNA-bd_sf"/>
</dbReference>
<dbReference type="Proteomes" id="UP001321492">
    <property type="component" value="Unassembled WGS sequence"/>
</dbReference>
<dbReference type="EMBL" id="JASJEV010000019">
    <property type="protein sequence ID" value="MDJ1160177.1"/>
    <property type="molecule type" value="Genomic_DNA"/>
</dbReference>